<evidence type="ECO:0000313" key="2">
    <source>
        <dbReference type="Proteomes" id="UP000292423"/>
    </source>
</evidence>
<accession>A0A4Q7YKX1</accession>
<evidence type="ECO:0000313" key="1">
    <source>
        <dbReference type="EMBL" id="RZU38332.1"/>
    </source>
</evidence>
<reference evidence="1 2" key="1">
    <citation type="submission" date="2019-02" db="EMBL/GenBank/DDBJ databases">
        <title>Genomic Encyclopedia of Type Strains, Phase IV (KMG-IV): sequencing the most valuable type-strain genomes for metagenomic binning, comparative biology and taxonomic classification.</title>
        <authorList>
            <person name="Goeker M."/>
        </authorList>
    </citation>
    <scope>NUCLEOTIDE SEQUENCE [LARGE SCALE GENOMIC DNA]</scope>
    <source>
        <strain evidence="1 2">DSM 105135</strain>
    </source>
</reference>
<dbReference type="RefSeq" id="WP_130413812.1">
    <property type="nucleotide sequence ID" value="NZ_SHKX01000013.1"/>
</dbReference>
<sequence length="134" mass="14790">MNINNFDDLLTAARQQPEPQRLLLVFARAEMPEKASPEQVERFESRSGGYLLPAVCVDKLPEELSGFPALLEESKATGQDWDMLFVAGMSGKAGFAPSGDEAVQPLKMMVEAIEQGRVSQFLAFNKAGEPVRFR</sequence>
<dbReference type="AlphaFoldDB" id="A0A4Q7YKX1"/>
<name>A0A4Q7YKX1_9GAMM</name>
<gene>
    <name evidence="1" type="ORF">EV700_2262</name>
</gene>
<dbReference type="EMBL" id="SHKX01000013">
    <property type="protein sequence ID" value="RZU38332.1"/>
    <property type="molecule type" value="Genomic_DNA"/>
</dbReference>
<protein>
    <submittedName>
        <fullName evidence="1">Uncharacterized protein</fullName>
    </submittedName>
</protein>
<keyword evidence="2" id="KW-1185">Reference proteome</keyword>
<comment type="caution">
    <text evidence="1">The sequence shown here is derived from an EMBL/GenBank/DDBJ whole genome shotgun (WGS) entry which is preliminary data.</text>
</comment>
<dbReference type="OrthoDB" id="6182044at2"/>
<proteinExistence type="predicted"/>
<dbReference type="Proteomes" id="UP000292423">
    <property type="component" value="Unassembled WGS sequence"/>
</dbReference>
<organism evidence="1 2">
    <name type="scientific">Fluviicoccus keumensis</name>
    <dbReference type="NCBI Taxonomy" id="1435465"/>
    <lineage>
        <taxon>Bacteria</taxon>
        <taxon>Pseudomonadati</taxon>
        <taxon>Pseudomonadota</taxon>
        <taxon>Gammaproteobacteria</taxon>
        <taxon>Moraxellales</taxon>
        <taxon>Moraxellaceae</taxon>
        <taxon>Fluviicoccus</taxon>
    </lineage>
</organism>